<accession>A0A183F4U2</accession>
<name>A0A183F4U2_HELPZ</name>
<evidence type="ECO:0000313" key="2">
    <source>
        <dbReference type="Proteomes" id="UP000050761"/>
    </source>
</evidence>
<proteinExistence type="predicted"/>
<dbReference type="WBParaSite" id="HPBE_0000118401-mRNA-1">
    <property type="protein sequence ID" value="HPBE_0000118401-mRNA-1"/>
    <property type="gene ID" value="HPBE_0000118401"/>
</dbReference>
<accession>A0A3P7UBA3</accession>
<sequence>MEDQQSRLACKKGGVHDIDKSRPICPLSVVYKRKPRSQKGEQRGRRIHPAEDVMGQVDVAVEEVGVEVVDDLLHCPSGRGDGIELAKFWRALRVLVPVSSA</sequence>
<evidence type="ECO:0000313" key="3">
    <source>
        <dbReference type="WBParaSite" id="HPBE_0000118401-mRNA-1"/>
    </source>
</evidence>
<gene>
    <name evidence="1" type="ORF">HPBE_LOCUS1185</name>
</gene>
<reference evidence="3" key="2">
    <citation type="submission" date="2019-09" db="UniProtKB">
        <authorList>
            <consortium name="WormBaseParasite"/>
        </authorList>
    </citation>
    <scope>IDENTIFICATION</scope>
</reference>
<evidence type="ECO:0000313" key="1">
    <source>
        <dbReference type="EMBL" id="VDO19567.1"/>
    </source>
</evidence>
<protein>
    <submittedName>
        <fullName evidence="1 3">Uncharacterized protein</fullName>
    </submittedName>
</protein>
<reference evidence="1 2" key="1">
    <citation type="submission" date="2018-11" db="EMBL/GenBank/DDBJ databases">
        <authorList>
            <consortium name="Pathogen Informatics"/>
        </authorList>
    </citation>
    <scope>NUCLEOTIDE SEQUENCE [LARGE SCALE GENOMIC DNA]</scope>
</reference>
<organism evidence="2 3">
    <name type="scientific">Heligmosomoides polygyrus</name>
    <name type="common">Parasitic roundworm</name>
    <dbReference type="NCBI Taxonomy" id="6339"/>
    <lineage>
        <taxon>Eukaryota</taxon>
        <taxon>Metazoa</taxon>
        <taxon>Ecdysozoa</taxon>
        <taxon>Nematoda</taxon>
        <taxon>Chromadorea</taxon>
        <taxon>Rhabditida</taxon>
        <taxon>Rhabditina</taxon>
        <taxon>Rhabditomorpha</taxon>
        <taxon>Strongyloidea</taxon>
        <taxon>Heligmosomidae</taxon>
        <taxon>Heligmosomoides</taxon>
    </lineage>
</organism>
<dbReference type="EMBL" id="UZAH01001190">
    <property type="protein sequence ID" value="VDO19567.1"/>
    <property type="molecule type" value="Genomic_DNA"/>
</dbReference>
<keyword evidence="2" id="KW-1185">Reference proteome</keyword>
<dbReference type="AlphaFoldDB" id="A0A183F4U2"/>
<dbReference type="Proteomes" id="UP000050761">
    <property type="component" value="Unassembled WGS sequence"/>
</dbReference>